<dbReference type="InterPro" id="IPR027417">
    <property type="entry name" value="P-loop_NTPase"/>
</dbReference>
<reference evidence="2 3" key="1">
    <citation type="journal article" date="2014" name="PLoS Genet.">
        <title>Phylogenetically driven sequencing of extremely halophilic archaea reveals strategies for static and dynamic osmo-response.</title>
        <authorList>
            <person name="Becker E.A."/>
            <person name="Seitzer P.M."/>
            <person name="Tritt A."/>
            <person name="Larsen D."/>
            <person name="Krusor M."/>
            <person name="Yao A.I."/>
            <person name="Wu D."/>
            <person name="Madern D."/>
            <person name="Eisen J.A."/>
            <person name="Darling A.E."/>
            <person name="Facciotti M.T."/>
        </authorList>
    </citation>
    <scope>NUCLEOTIDE SEQUENCE [LARGE SCALE GENOMIC DNA]</scope>
    <source>
        <strain evidence="2 3">JCM 13560</strain>
    </source>
</reference>
<evidence type="ECO:0000256" key="1">
    <source>
        <dbReference type="SAM" id="MobiDB-lite"/>
    </source>
</evidence>
<dbReference type="PANTHER" id="PTHR46638:SF1">
    <property type="entry name" value="CORRINOID ADENOSYLTRANSFERASE"/>
    <property type="match status" value="1"/>
</dbReference>
<dbReference type="RefSeq" id="WP_008002431.1">
    <property type="nucleotide sequence ID" value="NZ_AOJI01000033.1"/>
</dbReference>
<dbReference type="PATRIC" id="fig|1230454.4.peg.2912"/>
<gene>
    <name evidence="2" type="ORF">C461_14463</name>
</gene>
<dbReference type="Gene3D" id="3.40.50.300">
    <property type="entry name" value="P-loop containing nucleotide triphosphate hydrolases"/>
    <property type="match status" value="1"/>
</dbReference>
<dbReference type="PIRSF" id="PIRSF015617">
    <property type="entry name" value="Adensltrnsf_CobA"/>
    <property type="match status" value="1"/>
</dbReference>
<dbReference type="GO" id="GO:0008817">
    <property type="term" value="F:corrinoid adenosyltransferase activity"/>
    <property type="evidence" value="ECO:0007669"/>
    <property type="project" value="InterPro"/>
</dbReference>
<feature type="compositionally biased region" description="Acidic residues" evidence="1">
    <location>
        <begin position="19"/>
        <end position="28"/>
    </location>
</feature>
<dbReference type="STRING" id="1230454.C461_14463"/>
<dbReference type="SUPFAM" id="SSF52540">
    <property type="entry name" value="P-loop containing nucleoside triphosphate hydrolases"/>
    <property type="match status" value="1"/>
</dbReference>
<evidence type="ECO:0000313" key="3">
    <source>
        <dbReference type="Proteomes" id="UP000011575"/>
    </source>
</evidence>
<sequence length="251" mass="26559">MTHDNDTTDDTRDSTDSTTDGDTDESAADETRTPRTPGGGSAPEPQPIEPAAPEAFGLVQAWWGDGKGKTTAAMGMGFRAAGHGYRVHMLQFMKGGADSVEGVRGEYNAIAAMPGFTYENAGHYGWHGLLDGSENDEHEAKAAAAFERAEELVAGAADADLTEPLPLDGEADAGVHMLILDELLYAADRGLVAPEDVVALVESKPEALELVLTGSHAEPDYLDGVADLITNVRKVAHPFDAGHRARRGTEY</sequence>
<keyword evidence="2" id="KW-0808">Transferase</keyword>
<dbReference type="OrthoDB" id="24392at2157"/>
<dbReference type="EMBL" id="AOJI01000033">
    <property type="protein sequence ID" value="EMA65307.1"/>
    <property type="molecule type" value="Genomic_DNA"/>
</dbReference>
<proteinExistence type="predicted"/>
<feature type="region of interest" description="Disordered" evidence="1">
    <location>
        <begin position="1"/>
        <end position="50"/>
    </location>
</feature>
<dbReference type="PANTHER" id="PTHR46638">
    <property type="entry name" value="CORRINOID ADENOSYLTRANSFERASE"/>
    <property type="match status" value="1"/>
</dbReference>
<accession>M0P576</accession>
<name>M0P576_9EURY</name>
<evidence type="ECO:0000313" key="2">
    <source>
        <dbReference type="EMBL" id="EMA65307.1"/>
    </source>
</evidence>
<feature type="compositionally biased region" description="Basic and acidic residues" evidence="1">
    <location>
        <begin position="1"/>
        <end position="15"/>
    </location>
</feature>
<dbReference type="GO" id="GO:0005524">
    <property type="term" value="F:ATP binding"/>
    <property type="evidence" value="ECO:0007669"/>
    <property type="project" value="InterPro"/>
</dbReference>
<dbReference type="Pfam" id="PF02572">
    <property type="entry name" value="CobA_CobO_BtuR"/>
    <property type="match status" value="1"/>
</dbReference>
<dbReference type="InterPro" id="IPR003724">
    <property type="entry name" value="CblAdoTrfase_CobA"/>
</dbReference>
<dbReference type="GO" id="GO:0009236">
    <property type="term" value="P:cobalamin biosynthetic process"/>
    <property type="evidence" value="ECO:0007669"/>
    <property type="project" value="InterPro"/>
</dbReference>
<dbReference type="Proteomes" id="UP000011575">
    <property type="component" value="Unassembled WGS sequence"/>
</dbReference>
<keyword evidence="3" id="KW-1185">Reference proteome</keyword>
<dbReference type="AlphaFoldDB" id="M0P576"/>
<protein>
    <submittedName>
        <fullName evidence="2">ATP:corrinoid adenosyltransferase BtuR/CobO/CobP</fullName>
    </submittedName>
</protein>
<comment type="caution">
    <text evidence="2">The sequence shown here is derived from an EMBL/GenBank/DDBJ whole genome shotgun (WGS) entry which is preliminary data.</text>
</comment>
<organism evidence="2 3">
    <name type="scientific">Halorubrum aidingense JCM 13560</name>
    <dbReference type="NCBI Taxonomy" id="1230454"/>
    <lineage>
        <taxon>Archaea</taxon>
        <taxon>Methanobacteriati</taxon>
        <taxon>Methanobacteriota</taxon>
        <taxon>Stenosarchaea group</taxon>
        <taxon>Halobacteria</taxon>
        <taxon>Halobacteriales</taxon>
        <taxon>Haloferacaceae</taxon>
        <taxon>Halorubrum</taxon>
    </lineage>
</organism>